<organism evidence="1">
    <name type="scientific">Culex pipiens</name>
    <name type="common">House mosquito</name>
    <dbReference type="NCBI Taxonomy" id="7175"/>
    <lineage>
        <taxon>Eukaryota</taxon>
        <taxon>Metazoa</taxon>
        <taxon>Ecdysozoa</taxon>
        <taxon>Arthropoda</taxon>
        <taxon>Hexapoda</taxon>
        <taxon>Insecta</taxon>
        <taxon>Pterygota</taxon>
        <taxon>Neoptera</taxon>
        <taxon>Endopterygota</taxon>
        <taxon>Diptera</taxon>
        <taxon>Nematocera</taxon>
        <taxon>Culicoidea</taxon>
        <taxon>Culicidae</taxon>
        <taxon>Culicinae</taxon>
        <taxon>Culicini</taxon>
        <taxon>Culex</taxon>
        <taxon>Culex</taxon>
    </lineage>
</organism>
<reference evidence="1" key="1">
    <citation type="submission" date="2021-05" db="EMBL/GenBank/DDBJ databases">
        <authorList>
            <person name="Alioto T."/>
            <person name="Alioto T."/>
            <person name="Gomez Garrido J."/>
        </authorList>
    </citation>
    <scope>NUCLEOTIDE SEQUENCE</scope>
</reference>
<dbReference type="AlphaFoldDB" id="A0A8D8PF19"/>
<protein>
    <submittedName>
        <fullName evidence="1">(northern house mosquito) hypothetical protein</fullName>
    </submittedName>
</protein>
<name>A0A8D8PF19_CULPI</name>
<evidence type="ECO:0000313" key="1">
    <source>
        <dbReference type="EMBL" id="CAG6599110.1"/>
    </source>
</evidence>
<proteinExistence type="predicted"/>
<sequence>MMRACGEKEMASCVSCIHDVQTKERKQTRRSFRCSFRPVPRGNRFNPFLVSDSAQWTFVADLCRCLIVYVDLSLLHSKPVNTRKAFVCEKTVEHFFSCLSLALSIALVIFGSTTKTKTLTGSVSALKQQIWRQCVLQCV</sequence>
<accession>A0A8D8PF19</accession>
<dbReference type="EMBL" id="HBUE01235377">
    <property type="protein sequence ID" value="CAG6546927.1"/>
    <property type="molecule type" value="Transcribed_RNA"/>
</dbReference>
<dbReference type="EMBL" id="HBUE01342289">
    <property type="protein sequence ID" value="CAG6599110.1"/>
    <property type="molecule type" value="Transcribed_RNA"/>
</dbReference>